<dbReference type="SUPFAM" id="SSF46785">
    <property type="entry name" value="Winged helix' DNA-binding domain"/>
    <property type="match status" value="1"/>
</dbReference>
<accession>A0A1P8MVQ0</accession>
<dbReference type="Pfam" id="PF01047">
    <property type="entry name" value="MarR"/>
    <property type="match status" value="1"/>
</dbReference>
<keyword evidence="3" id="KW-0804">Transcription</keyword>
<proteinExistence type="predicted"/>
<dbReference type="Gene3D" id="1.10.10.10">
    <property type="entry name" value="Winged helix-like DNA-binding domain superfamily/Winged helix DNA-binding domain"/>
    <property type="match status" value="1"/>
</dbReference>
<evidence type="ECO:0000256" key="2">
    <source>
        <dbReference type="ARBA" id="ARBA00023125"/>
    </source>
</evidence>
<feature type="domain" description="HTH marR-type" evidence="4">
    <location>
        <begin position="20"/>
        <end position="155"/>
    </location>
</feature>
<keyword evidence="6" id="KW-1185">Reference proteome</keyword>
<evidence type="ECO:0000313" key="5">
    <source>
        <dbReference type="EMBL" id="APX12072.1"/>
    </source>
</evidence>
<evidence type="ECO:0000256" key="3">
    <source>
        <dbReference type="ARBA" id="ARBA00023163"/>
    </source>
</evidence>
<dbReference type="InterPro" id="IPR000835">
    <property type="entry name" value="HTH_MarR-typ"/>
</dbReference>
<reference evidence="5 6" key="1">
    <citation type="submission" date="2017-01" db="EMBL/GenBank/DDBJ databases">
        <title>Complete genome of Tateyamaria omphalii DOK1-4 isolated from seawater in Dokdo.</title>
        <authorList>
            <person name="Kim J.H."/>
            <person name="Chi W.-J."/>
        </authorList>
    </citation>
    <scope>NUCLEOTIDE SEQUENCE [LARGE SCALE GENOMIC DNA]</scope>
    <source>
        <strain evidence="5 6">DOK1-4</strain>
    </source>
</reference>
<dbReference type="EMBL" id="CP019312">
    <property type="protein sequence ID" value="APX12072.1"/>
    <property type="molecule type" value="Genomic_DNA"/>
</dbReference>
<dbReference type="Proteomes" id="UP000186336">
    <property type="component" value="Chromosome"/>
</dbReference>
<dbReference type="PRINTS" id="PR00598">
    <property type="entry name" value="HTHMARR"/>
</dbReference>
<dbReference type="GO" id="GO:0003700">
    <property type="term" value="F:DNA-binding transcription factor activity"/>
    <property type="evidence" value="ECO:0007669"/>
    <property type="project" value="InterPro"/>
</dbReference>
<gene>
    <name evidence="5" type="ORF">BWR18_10565</name>
</gene>
<dbReference type="InterPro" id="IPR023187">
    <property type="entry name" value="Tscrpt_reg_MarR-type_CS"/>
</dbReference>
<dbReference type="SMART" id="SM00347">
    <property type="entry name" value="HTH_MARR"/>
    <property type="match status" value="1"/>
</dbReference>
<dbReference type="OrthoDB" id="8256382at2"/>
<dbReference type="InterPro" id="IPR036388">
    <property type="entry name" value="WH-like_DNA-bd_sf"/>
</dbReference>
<keyword evidence="2" id="KW-0238">DNA-binding</keyword>
<dbReference type="AlphaFoldDB" id="A0A1P8MVQ0"/>
<dbReference type="PANTHER" id="PTHR42756">
    <property type="entry name" value="TRANSCRIPTIONAL REGULATOR, MARR"/>
    <property type="match status" value="1"/>
</dbReference>
<dbReference type="KEGG" id="tom:BWR18_10565"/>
<dbReference type="InterPro" id="IPR036390">
    <property type="entry name" value="WH_DNA-bd_sf"/>
</dbReference>
<evidence type="ECO:0000256" key="1">
    <source>
        <dbReference type="ARBA" id="ARBA00023015"/>
    </source>
</evidence>
<dbReference type="PROSITE" id="PS01117">
    <property type="entry name" value="HTH_MARR_1"/>
    <property type="match status" value="1"/>
</dbReference>
<sequence length="165" mass="18418">MDCALVDSSGFGDKTDMAKDSELLEHVRTLMRVMLVSERTQPQHQHVIRFNALDFHTLGMLRQGAPVRATAIADALGIAPTTISSVVSRLIKRGLIIRAQSADDRRAFDLSLTDEGREIAEAIHRQDLRNMNLFLSALDDEDQNRLLDILGQVVRRVAELEQKSG</sequence>
<dbReference type="PANTHER" id="PTHR42756:SF1">
    <property type="entry name" value="TRANSCRIPTIONAL REPRESSOR OF EMRAB OPERON"/>
    <property type="match status" value="1"/>
</dbReference>
<organism evidence="5 6">
    <name type="scientific">Tateyamaria omphalii</name>
    <dbReference type="NCBI Taxonomy" id="299262"/>
    <lineage>
        <taxon>Bacteria</taxon>
        <taxon>Pseudomonadati</taxon>
        <taxon>Pseudomonadota</taxon>
        <taxon>Alphaproteobacteria</taxon>
        <taxon>Rhodobacterales</taxon>
        <taxon>Roseobacteraceae</taxon>
        <taxon>Tateyamaria</taxon>
    </lineage>
</organism>
<name>A0A1P8MVQ0_9RHOB</name>
<protein>
    <recommendedName>
        <fullName evidence="4">HTH marR-type domain-containing protein</fullName>
    </recommendedName>
</protein>
<evidence type="ECO:0000313" key="6">
    <source>
        <dbReference type="Proteomes" id="UP000186336"/>
    </source>
</evidence>
<dbReference type="GO" id="GO:0003677">
    <property type="term" value="F:DNA binding"/>
    <property type="evidence" value="ECO:0007669"/>
    <property type="project" value="UniProtKB-KW"/>
</dbReference>
<evidence type="ECO:0000259" key="4">
    <source>
        <dbReference type="PROSITE" id="PS50995"/>
    </source>
</evidence>
<dbReference type="PROSITE" id="PS50995">
    <property type="entry name" value="HTH_MARR_2"/>
    <property type="match status" value="1"/>
</dbReference>
<keyword evidence="1" id="KW-0805">Transcription regulation</keyword>